<evidence type="ECO:0000256" key="4">
    <source>
        <dbReference type="ARBA" id="ARBA00047202"/>
    </source>
</evidence>
<dbReference type="Pfam" id="PF07160">
    <property type="entry name" value="SKA1"/>
    <property type="match status" value="1"/>
</dbReference>
<feature type="region of interest" description="Disordered" evidence="6">
    <location>
        <begin position="1"/>
        <end position="31"/>
    </location>
</feature>
<dbReference type="EMBL" id="CADEAL010004483">
    <property type="protein sequence ID" value="CAB1460551.1"/>
    <property type="molecule type" value="Genomic_DNA"/>
</dbReference>
<dbReference type="GO" id="GO:0031110">
    <property type="term" value="P:regulation of microtubule polymerization or depolymerization"/>
    <property type="evidence" value="ECO:0007669"/>
    <property type="project" value="TreeGrafter"/>
</dbReference>
<name>A0A9N7VYC4_PLEPL</name>
<reference evidence="7" key="1">
    <citation type="submission" date="2020-03" db="EMBL/GenBank/DDBJ databases">
        <authorList>
            <person name="Weist P."/>
        </authorList>
    </citation>
    <scope>NUCLEOTIDE SEQUENCE</scope>
</reference>
<gene>
    <name evidence="7" type="ORF">PLEPLA_LOCUS48402</name>
</gene>
<dbReference type="AlphaFoldDB" id="A0A9N7VYC4"/>
<dbReference type="InterPro" id="IPR009829">
    <property type="entry name" value="SKA1"/>
</dbReference>
<dbReference type="GO" id="GO:0005876">
    <property type="term" value="C:spindle microtubule"/>
    <property type="evidence" value="ECO:0007669"/>
    <property type="project" value="TreeGrafter"/>
</dbReference>
<dbReference type="Proteomes" id="UP001153269">
    <property type="component" value="Unassembled WGS sequence"/>
</dbReference>
<dbReference type="FunFam" id="1.10.10.1890:FF:000002">
    <property type="entry name" value="Spindle and kinetochore-associated protein 1"/>
    <property type="match status" value="1"/>
</dbReference>
<dbReference type="PANTHER" id="PTHR28573">
    <property type="entry name" value="SPINDLE AND KINETOCHORE-ASSOCIATED PROTEIN 1"/>
    <property type="match status" value="1"/>
</dbReference>
<dbReference type="PANTHER" id="PTHR28573:SF1">
    <property type="entry name" value="SPINDLE AND KINETOCHORE-ASSOCIATED PROTEIN 1"/>
    <property type="match status" value="1"/>
</dbReference>
<proteinExistence type="inferred from homology"/>
<sequence>MQKNGASKKNEEEEEEEEEEEDRAAEKMSELEDISLHIHDRISSLQRMLDLSVAEFPQNKNRKLGLELFALESLLEEFEKRVSRQKEKLKHLKDLEKVLKKEVEDVHHMKDNIPAHMPMTKGPTNGNEPVLNKNEAADVQLVQPENVKKTNKSYIKEMEFITVQEFENIPQYMKGRVSYDQINAVVQSINKAVTAKYKILHQSVKTLSNHARKLHQRFKDQDTKDTKGQYFVVEDDIREFTPTRVDKRFQGILNMLRHCQRLREQRGRGLTRYILL</sequence>
<comment type="caution">
    <text evidence="7">The sequence shown here is derived from an EMBL/GenBank/DDBJ whole genome shotgun (WGS) entry which is preliminary data.</text>
</comment>
<dbReference type="GO" id="GO:0051301">
    <property type="term" value="P:cell division"/>
    <property type="evidence" value="ECO:0007669"/>
    <property type="project" value="InterPro"/>
</dbReference>
<dbReference type="GO" id="GO:0000940">
    <property type="term" value="C:outer kinetochore"/>
    <property type="evidence" value="ECO:0007669"/>
    <property type="project" value="TreeGrafter"/>
</dbReference>
<dbReference type="Gene3D" id="1.10.10.1890">
    <property type="entry name" value="Ska1 microtubule binding domain-like"/>
    <property type="match status" value="1"/>
</dbReference>
<feature type="compositionally biased region" description="Acidic residues" evidence="6">
    <location>
        <begin position="12"/>
        <end position="23"/>
    </location>
</feature>
<keyword evidence="2 5" id="KW-0175">Coiled coil</keyword>
<accession>A0A9N7VYC4</accession>
<comment type="similarity">
    <text evidence="1">Belongs to the SKA1 family.</text>
</comment>
<keyword evidence="8" id="KW-1185">Reference proteome</keyword>
<evidence type="ECO:0000256" key="1">
    <source>
        <dbReference type="ARBA" id="ARBA00006836"/>
    </source>
</evidence>
<dbReference type="InterPro" id="IPR042031">
    <property type="entry name" value="SKA1_MBD_sf"/>
</dbReference>
<dbReference type="GO" id="GO:0008017">
    <property type="term" value="F:microtubule binding"/>
    <property type="evidence" value="ECO:0007669"/>
    <property type="project" value="InterPro"/>
</dbReference>
<dbReference type="GO" id="GO:0072686">
    <property type="term" value="C:mitotic spindle"/>
    <property type="evidence" value="ECO:0007669"/>
    <property type="project" value="TreeGrafter"/>
</dbReference>
<evidence type="ECO:0000256" key="2">
    <source>
        <dbReference type="ARBA" id="ARBA00023054"/>
    </source>
</evidence>
<dbReference type="Gene3D" id="6.10.250.1370">
    <property type="match status" value="1"/>
</dbReference>
<dbReference type="GO" id="GO:0007059">
    <property type="term" value="P:chromosome segregation"/>
    <property type="evidence" value="ECO:0007669"/>
    <property type="project" value="InterPro"/>
</dbReference>
<protein>
    <recommendedName>
        <fullName evidence="3">SKA complex subunit 1</fullName>
    </recommendedName>
    <alternativeName>
        <fullName evidence="4">Spindle and kinetochore-associated protein 1</fullName>
    </alternativeName>
</protein>
<organism evidence="7 8">
    <name type="scientific">Pleuronectes platessa</name>
    <name type="common">European plaice</name>
    <dbReference type="NCBI Taxonomy" id="8262"/>
    <lineage>
        <taxon>Eukaryota</taxon>
        <taxon>Metazoa</taxon>
        <taxon>Chordata</taxon>
        <taxon>Craniata</taxon>
        <taxon>Vertebrata</taxon>
        <taxon>Euteleostomi</taxon>
        <taxon>Actinopterygii</taxon>
        <taxon>Neopterygii</taxon>
        <taxon>Teleostei</taxon>
        <taxon>Neoteleostei</taxon>
        <taxon>Acanthomorphata</taxon>
        <taxon>Carangaria</taxon>
        <taxon>Pleuronectiformes</taxon>
        <taxon>Pleuronectoidei</taxon>
        <taxon>Pleuronectidae</taxon>
        <taxon>Pleuronectes</taxon>
    </lineage>
</organism>
<evidence type="ECO:0000256" key="5">
    <source>
        <dbReference type="SAM" id="Coils"/>
    </source>
</evidence>
<evidence type="ECO:0000313" key="8">
    <source>
        <dbReference type="Proteomes" id="UP001153269"/>
    </source>
</evidence>
<evidence type="ECO:0000313" key="7">
    <source>
        <dbReference type="EMBL" id="CAB1460551.1"/>
    </source>
</evidence>
<evidence type="ECO:0000256" key="3">
    <source>
        <dbReference type="ARBA" id="ARBA00047182"/>
    </source>
</evidence>
<evidence type="ECO:0000256" key="6">
    <source>
        <dbReference type="SAM" id="MobiDB-lite"/>
    </source>
</evidence>
<dbReference type="GO" id="GO:0000278">
    <property type="term" value="P:mitotic cell cycle"/>
    <property type="evidence" value="ECO:0007669"/>
    <property type="project" value="TreeGrafter"/>
</dbReference>
<feature type="coiled-coil region" evidence="5">
    <location>
        <begin position="68"/>
        <end position="112"/>
    </location>
</feature>